<keyword evidence="2" id="KW-1185">Reference proteome</keyword>
<dbReference type="Proteomes" id="UP000447434">
    <property type="component" value="Chromosome 22"/>
</dbReference>
<organism evidence="1 2">
    <name type="scientific">Lupinus albus</name>
    <name type="common">White lupine</name>
    <name type="synonym">Lupinus termis</name>
    <dbReference type="NCBI Taxonomy" id="3870"/>
    <lineage>
        <taxon>Eukaryota</taxon>
        <taxon>Viridiplantae</taxon>
        <taxon>Streptophyta</taxon>
        <taxon>Embryophyta</taxon>
        <taxon>Tracheophyta</taxon>
        <taxon>Spermatophyta</taxon>
        <taxon>Magnoliopsida</taxon>
        <taxon>eudicotyledons</taxon>
        <taxon>Gunneridae</taxon>
        <taxon>Pentapetalae</taxon>
        <taxon>rosids</taxon>
        <taxon>fabids</taxon>
        <taxon>Fabales</taxon>
        <taxon>Fabaceae</taxon>
        <taxon>Papilionoideae</taxon>
        <taxon>50 kb inversion clade</taxon>
        <taxon>genistoids sensu lato</taxon>
        <taxon>core genistoids</taxon>
        <taxon>Genisteae</taxon>
        <taxon>Lupinus</taxon>
    </lineage>
</organism>
<dbReference type="AlphaFoldDB" id="A0A6A4N151"/>
<dbReference type="EMBL" id="WOCE01000022">
    <property type="protein sequence ID" value="KAE9588456.1"/>
    <property type="molecule type" value="Genomic_DNA"/>
</dbReference>
<proteinExistence type="predicted"/>
<accession>A0A6A4N151</accession>
<gene>
    <name evidence="1" type="ORF">Lalb_Chr22g0355511</name>
</gene>
<evidence type="ECO:0000313" key="1">
    <source>
        <dbReference type="EMBL" id="KAE9588456.1"/>
    </source>
</evidence>
<name>A0A6A4N151_LUPAL</name>
<sequence>MSKIYISSEVKTFEQYHTTPFDMESGEIQILINIFFWRREITNIHFNACLNLVALNS</sequence>
<evidence type="ECO:0000313" key="2">
    <source>
        <dbReference type="Proteomes" id="UP000447434"/>
    </source>
</evidence>
<comment type="caution">
    <text evidence="1">The sequence shown here is derived from an EMBL/GenBank/DDBJ whole genome shotgun (WGS) entry which is preliminary data.</text>
</comment>
<protein>
    <submittedName>
        <fullName evidence="1">Uncharacterized protein</fullName>
    </submittedName>
</protein>
<reference evidence="2" key="1">
    <citation type="journal article" date="2020" name="Nat. Commun.">
        <title>Genome sequence of the cluster root forming white lupin.</title>
        <authorList>
            <person name="Hufnagel B."/>
            <person name="Marques A."/>
            <person name="Soriano A."/>
            <person name="Marques L."/>
            <person name="Divol F."/>
            <person name="Doumas P."/>
            <person name="Sallet E."/>
            <person name="Mancinotti D."/>
            <person name="Carrere S."/>
            <person name="Marande W."/>
            <person name="Arribat S."/>
            <person name="Keller J."/>
            <person name="Huneau C."/>
            <person name="Blein T."/>
            <person name="Aime D."/>
            <person name="Laguerre M."/>
            <person name="Taylor J."/>
            <person name="Schubert V."/>
            <person name="Nelson M."/>
            <person name="Geu-Flores F."/>
            <person name="Crespi M."/>
            <person name="Gallardo-Guerrero K."/>
            <person name="Delaux P.-M."/>
            <person name="Salse J."/>
            <person name="Berges H."/>
            <person name="Guyot R."/>
            <person name="Gouzy J."/>
            <person name="Peret B."/>
        </authorList>
    </citation>
    <scope>NUCLEOTIDE SEQUENCE [LARGE SCALE GENOMIC DNA]</scope>
    <source>
        <strain evidence="2">cv. Amiga</strain>
    </source>
</reference>